<proteinExistence type="predicted"/>
<organism evidence="2 3">
    <name type="scientific">Nocardioides anomalus</name>
    <dbReference type="NCBI Taxonomy" id="2712223"/>
    <lineage>
        <taxon>Bacteria</taxon>
        <taxon>Bacillati</taxon>
        <taxon>Actinomycetota</taxon>
        <taxon>Actinomycetes</taxon>
        <taxon>Propionibacteriales</taxon>
        <taxon>Nocardioidaceae</taxon>
        <taxon>Nocardioides</taxon>
    </lineage>
</organism>
<feature type="chain" id="PRO_5038561624" description="Carboxypeptidase regulatory-like domain-containing protein" evidence="1">
    <location>
        <begin position="25"/>
        <end position="127"/>
    </location>
</feature>
<accession>A0A6G6WKN7</accession>
<dbReference type="KEGG" id="nano:G5V58_25395"/>
<sequence length="127" mass="13716">MRLARTIGALVALIMAVTMGQALVSPSQAAKATKHQITAQGYEKGNTNKFYVKGKIATAPKTKVKVLRNVSGGPFKAYKTFKTKSSGKFNVKIDQVGNKKTCFKIQVPAKNGYKKTTSPNLGCITTY</sequence>
<reference evidence="2 3" key="1">
    <citation type="submission" date="2020-02" db="EMBL/GenBank/DDBJ databases">
        <title>Full genome sequence of Nocardioides sp. R-3366.</title>
        <authorList>
            <person name="Im W.-T."/>
        </authorList>
    </citation>
    <scope>NUCLEOTIDE SEQUENCE [LARGE SCALE GENOMIC DNA]</scope>
    <source>
        <strain evidence="2 3">R-3366</strain>
    </source>
</reference>
<evidence type="ECO:0008006" key="4">
    <source>
        <dbReference type="Google" id="ProtNLM"/>
    </source>
</evidence>
<name>A0A6G6WKN7_9ACTN</name>
<feature type="signal peptide" evidence="1">
    <location>
        <begin position="1"/>
        <end position="24"/>
    </location>
</feature>
<keyword evidence="1" id="KW-0732">Signal</keyword>
<keyword evidence="3" id="KW-1185">Reference proteome</keyword>
<dbReference type="EMBL" id="CP049257">
    <property type="protein sequence ID" value="QIG45630.1"/>
    <property type="molecule type" value="Genomic_DNA"/>
</dbReference>
<dbReference type="Proteomes" id="UP000502996">
    <property type="component" value="Chromosome"/>
</dbReference>
<gene>
    <name evidence="2" type="ORF">G5V58_25395</name>
</gene>
<evidence type="ECO:0000313" key="3">
    <source>
        <dbReference type="Proteomes" id="UP000502996"/>
    </source>
</evidence>
<evidence type="ECO:0000313" key="2">
    <source>
        <dbReference type="EMBL" id="QIG45630.1"/>
    </source>
</evidence>
<dbReference type="RefSeq" id="WP_165238390.1">
    <property type="nucleotide sequence ID" value="NZ_CP049257.1"/>
</dbReference>
<dbReference type="AlphaFoldDB" id="A0A6G6WKN7"/>
<protein>
    <recommendedName>
        <fullName evidence="4">Carboxypeptidase regulatory-like domain-containing protein</fullName>
    </recommendedName>
</protein>
<evidence type="ECO:0000256" key="1">
    <source>
        <dbReference type="SAM" id="SignalP"/>
    </source>
</evidence>